<dbReference type="AlphaFoldDB" id="A0A1F5EWV3"/>
<evidence type="ECO:0000313" key="3">
    <source>
        <dbReference type="Proteomes" id="UP000177979"/>
    </source>
</evidence>
<dbReference type="Gene3D" id="3.90.960.10">
    <property type="entry name" value="YbaK/aminoacyl-tRNA synthetase-associated domain"/>
    <property type="match status" value="1"/>
</dbReference>
<dbReference type="Proteomes" id="UP000177979">
    <property type="component" value="Unassembled WGS sequence"/>
</dbReference>
<reference evidence="2 3" key="1">
    <citation type="journal article" date="2016" name="Nat. Commun.">
        <title>Thousands of microbial genomes shed light on interconnected biogeochemical processes in an aquifer system.</title>
        <authorList>
            <person name="Anantharaman K."/>
            <person name="Brown C.T."/>
            <person name="Hug L.A."/>
            <person name="Sharon I."/>
            <person name="Castelle C.J."/>
            <person name="Probst A.J."/>
            <person name="Thomas B.C."/>
            <person name="Singh A."/>
            <person name="Wilkins M.J."/>
            <person name="Karaoz U."/>
            <person name="Brodie E.L."/>
            <person name="Williams K.H."/>
            <person name="Hubbard S.S."/>
            <person name="Banfield J.F."/>
        </authorList>
    </citation>
    <scope>NUCLEOTIDE SEQUENCE [LARGE SCALE GENOMIC DNA]</scope>
</reference>
<evidence type="ECO:0000313" key="2">
    <source>
        <dbReference type="EMBL" id="OGD71869.1"/>
    </source>
</evidence>
<dbReference type="PANTHER" id="PTHR30411:SF9">
    <property type="entry name" value="MULTIFUNCTIONAL SER_THR-TRNA DEACYLASE PROXP-Y"/>
    <property type="match status" value="1"/>
</dbReference>
<name>A0A1F5EWV3_9BACT</name>
<protein>
    <recommendedName>
        <fullName evidence="1">YbaK/aminoacyl-tRNA synthetase-associated domain-containing protein</fullName>
    </recommendedName>
</protein>
<dbReference type="Pfam" id="PF04073">
    <property type="entry name" value="tRNA_edit"/>
    <property type="match status" value="1"/>
</dbReference>
<dbReference type="PANTHER" id="PTHR30411">
    <property type="entry name" value="CYTOPLASMIC PROTEIN"/>
    <property type="match status" value="1"/>
</dbReference>
<evidence type="ECO:0000259" key="1">
    <source>
        <dbReference type="Pfam" id="PF04073"/>
    </source>
</evidence>
<accession>A0A1F5EWV3</accession>
<organism evidence="2 3">
    <name type="scientific">Candidatus Collierbacteria bacterium RIFCSPHIGHO2_01_FULL_50_25</name>
    <dbReference type="NCBI Taxonomy" id="1817722"/>
    <lineage>
        <taxon>Bacteria</taxon>
        <taxon>Candidatus Collieribacteriota</taxon>
    </lineage>
</organism>
<dbReference type="InterPro" id="IPR007214">
    <property type="entry name" value="YbaK/aa-tRNA-synth-assoc-dom"/>
</dbReference>
<dbReference type="GO" id="GO:0002161">
    <property type="term" value="F:aminoacyl-tRNA deacylase activity"/>
    <property type="evidence" value="ECO:0007669"/>
    <property type="project" value="InterPro"/>
</dbReference>
<gene>
    <name evidence="2" type="ORF">A2703_03490</name>
</gene>
<dbReference type="STRING" id="1817722.A2703_03490"/>
<proteinExistence type="predicted"/>
<comment type="caution">
    <text evidence="2">The sequence shown here is derived from an EMBL/GenBank/DDBJ whole genome shotgun (WGS) entry which is preliminary data.</text>
</comment>
<dbReference type="InterPro" id="IPR036754">
    <property type="entry name" value="YbaK/aa-tRNA-synt-asso_dom_sf"/>
</dbReference>
<sequence length="162" mass="18169">MEYHEVVTKIVGLLKDGGYWYETFEHEPVRTSEEAAKVRIGYVLAQGAKAMIVRVKKSESEKFLAMLVLPGDKRFDIAKVKKFFESKDIRFATEEEVGQITGGVQPGGVPPLGNLFNLPVIADPTLFENEKIIFNAGDKRFSVAMKSEDYKKVVEPKIEAIT</sequence>
<dbReference type="SUPFAM" id="SSF55826">
    <property type="entry name" value="YbaK/ProRS associated domain"/>
    <property type="match status" value="1"/>
</dbReference>
<dbReference type="EMBL" id="MFAG01000020">
    <property type="protein sequence ID" value="OGD71869.1"/>
    <property type="molecule type" value="Genomic_DNA"/>
</dbReference>
<feature type="domain" description="YbaK/aminoacyl-tRNA synthetase-associated" evidence="1">
    <location>
        <begin position="26"/>
        <end position="152"/>
    </location>
</feature>